<feature type="domain" description="N-acetyltransferase" evidence="1">
    <location>
        <begin position="12"/>
        <end position="174"/>
    </location>
</feature>
<protein>
    <submittedName>
        <fullName evidence="2">RimJ/RimL family protein N-acetyltransferase</fullName>
    </submittedName>
</protein>
<evidence type="ECO:0000313" key="3">
    <source>
        <dbReference type="Proteomes" id="UP001519342"/>
    </source>
</evidence>
<reference evidence="2 3" key="1">
    <citation type="submission" date="2021-03" db="EMBL/GenBank/DDBJ databases">
        <title>Genomic Encyclopedia of Type Strains, Phase IV (KMG-IV): sequencing the most valuable type-strain genomes for metagenomic binning, comparative biology and taxonomic classification.</title>
        <authorList>
            <person name="Goeker M."/>
        </authorList>
    </citation>
    <scope>NUCLEOTIDE SEQUENCE [LARGE SCALE GENOMIC DNA]</scope>
    <source>
        <strain evidence="2 3">DSM 24004</strain>
    </source>
</reference>
<evidence type="ECO:0000259" key="1">
    <source>
        <dbReference type="PROSITE" id="PS51186"/>
    </source>
</evidence>
<dbReference type="Pfam" id="PF00583">
    <property type="entry name" value="Acetyltransf_1"/>
    <property type="match status" value="1"/>
</dbReference>
<dbReference type="PANTHER" id="PTHR43415">
    <property type="entry name" value="SPERMIDINE N(1)-ACETYLTRANSFERASE"/>
    <property type="match status" value="1"/>
</dbReference>
<dbReference type="Gene3D" id="3.40.630.30">
    <property type="match status" value="1"/>
</dbReference>
<dbReference type="InterPro" id="IPR016181">
    <property type="entry name" value="Acyl_CoA_acyltransferase"/>
</dbReference>
<comment type="caution">
    <text evidence="2">The sequence shown here is derived from an EMBL/GenBank/DDBJ whole genome shotgun (WGS) entry which is preliminary data.</text>
</comment>
<dbReference type="Proteomes" id="UP001519342">
    <property type="component" value="Unassembled WGS sequence"/>
</dbReference>
<accession>A0ABS4GE19</accession>
<evidence type="ECO:0000313" key="2">
    <source>
        <dbReference type="EMBL" id="MBP1925940.1"/>
    </source>
</evidence>
<dbReference type="PROSITE" id="PS51186">
    <property type="entry name" value="GNAT"/>
    <property type="match status" value="1"/>
</dbReference>
<gene>
    <name evidence="2" type="ORF">J2Z76_001801</name>
</gene>
<dbReference type="CDD" id="cd04301">
    <property type="entry name" value="NAT_SF"/>
    <property type="match status" value="1"/>
</dbReference>
<keyword evidence="3" id="KW-1185">Reference proteome</keyword>
<organism evidence="2 3">
    <name type="scientific">Sedimentibacter acidaminivorans</name>
    <dbReference type="NCBI Taxonomy" id="913099"/>
    <lineage>
        <taxon>Bacteria</taxon>
        <taxon>Bacillati</taxon>
        <taxon>Bacillota</taxon>
        <taxon>Tissierellia</taxon>
        <taxon>Sedimentibacter</taxon>
    </lineage>
</organism>
<dbReference type="SUPFAM" id="SSF55729">
    <property type="entry name" value="Acyl-CoA N-acyltransferases (Nat)"/>
    <property type="match status" value="1"/>
</dbReference>
<dbReference type="PANTHER" id="PTHR43415:SF3">
    <property type="entry name" value="GNAT-FAMILY ACETYLTRANSFERASE"/>
    <property type="match status" value="1"/>
</dbReference>
<dbReference type="InterPro" id="IPR000182">
    <property type="entry name" value="GNAT_dom"/>
</dbReference>
<name>A0ABS4GE19_9FIRM</name>
<sequence>MDAFKLKDGSQVIIRQAEKDDARELISFYNVVGGETNFLSFGKDEFMADLDAEEKYIERIKNEDNSKFIVATINEKIIGAASITSIQKRKMKHVGTLGIVIKEEYCGLGIGGILIDNLVNWSKQNCITKKISLLTRCDNYNAIELYKKKGFKIEGTLIRDNYEDGKYYDTYTMGLLF</sequence>
<proteinExistence type="predicted"/>
<dbReference type="RefSeq" id="WP_209511668.1">
    <property type="nucleotide sequence ID" value="NZ_JAGGKS010000004.1"/>
</dbReference>
<dbReference type="EMBL" id="JAGGKS010000004">
    <property type="protein sequence ID" value="MBP1925940.1"/>
    <property type="molecule type" value="Genomic_DNA"/>
</dbReference>